<dbReference type="Proteomes" id="UP000623678">
    <property type="component" value="Unassembled WGS sequence"/>
</dbReference>
<gene>
    <name evidence="2" type="ORF">H8705_03500</name>
</gene>
<evidence type="ECO:0000313" key="2">
    <source>
        <dbReference type="EMBL" id="MBC8584638.1"/>
    </source>
</evidence>
<dbReference type="InterPro" id="IPR050312">
    <property type="entry name" value="IolE/XylAMocC-like"/>
</dbReference>
<reference evidence="2" key="1">
    <citation type="submission" date="2020-08" db="EMBL/GenBank/DDBJ databases">
        <title>Genome public.</title>
        <authorList>
            <person name="Liu C."/>
            <person name="Sun Q."/>
        </authorList>
    </citation>
    <scope>NUCLEOTIDE SEQUENCE</scope>
    <source>
        <strain evidence="2">NSJ-64</strain>
    </source>
</reference>
<keyword evidence="3" id="KW-1185">Reference proteome</keyword>
<protein>
    <submittedName>
        <fullName evidence="2">TIM barrel protein</fullName>
    </submittedName>
</protein>
<accession>A0A926IHF0</accession>
<dbReference type="RefSeq" id="WP_262394461.1">
    <property type="nucleotide sequence ID" value="NZ_JACRTD010000002.1"/>
</dbReference>
<dbReference type="Pfam" id="PF01261">
    <property type="entry name" value="AP_endonuc_2"/>
    <property type="match status" value="1"/>
</dbReference>
<dbReference type="EMBL" id="JACRTD010000002">
    <property type="protein sequence ID" value="MBC8584638.1"/>
    <property type="molecule type" value="Genomic_DNA"/>
</dbReference>
<sequence>MSRILWDQLAAMNTHYFHYPFEYFLETQKEFSIKKLELWGAVPHLWIDHTGYESPAGLLTQAKELGMDFAAHTPRPYGYSLCVPERGCQKENSMSYYKNCVDVTHEIQAPYLCLNFVGGCFDYAPGILWDSCRESLKELCRYAQGRGVQIALGTVSSEDGTILGTLPKLVQMIREVQEENLKALLDTYVISQAKETIDQWFTVLGEKIVHIHFTDGRNASPRIWGEGIYPLRQYLNALAQKGYSGALGMPFLDERYWDNPRQADKTNYTRLLKFCPKGWEADG</sequence>
<feature type="domain" description="Xylose isomerase-like TIM barrel" evidence="1">
    <location>
        <begin position="56"/>
        <end position="249"/>
    </location>
</feature>
<evidence type="ECO:0000259" key="1">
    <source>
        <dbReference type="Pfam" id="PF01261"/>
    </source>
</evidence>
<organism evidence="2 3">
    <name type="scientific">Youxingia wuxianensis</name>
    <dbReference type="NCBI Taxonomy" id="2763678"/>
    <lineage>
        <taxon>Bacteria</taxon>
        <taxon>Bacillati</taxon>
        <taxon>Bacillota</taxon>
        <taxon>Clostridia</taxon>
        <taxon>Eubacteriales</taxon>
        <taxon>Oscillospiraceae</taxon>
        <taxon>Youxingia</taxon>
    </lineage>
</organism>
<comment type="caution">
    <text evidence="2">The sequence shown here is derived from an EMBL/GenBank/DDBJ whole genome shotgun (WGS) entry which is preliminary data.</text>
</comment>
<name>A0A926IHF0_9FIRM</name>
<proteinExistence type="predicted"/>
<dbReference type="AlphaFoldDB" id="A0A926IHF0"/>
<dbReference type="PANTHER" id="PTHR12110">
    <property type="entry name" value="HYDROXYPYRUVATE ISOMERASE"/>
    <property type="match status" value="1"/>
</dbReference>
<dbReference type="InterPro" id="IPR013022">
    <property type="entry name" value="Xyl_isomerase-like_TIM-brl"/>
</dbReference>
<dbReference type="InterPro" id="IPR036237">
    <property type="entry name" value="Xyl_isomerase-like_sf"/>
</dbReference>
<dbReference type="Gene3D" id="3.20.20.150">
    <property type="entry name" value="Divalent-metal-dependent TIM barrel enzymes"/>
    <property type="match status" value="1"/>
</dbReference>
<dbReference type="SUPFAM" id="SSF51658">
    <property type="entry name" value="Xylose isomerase-like"/>
    <property type="match status" value="1"/>
</dbReference>
<evidence type="ECO:0000313" key="3">
    <source>
        <dbReference type="Proteomes" id="UP000623678"/>
    </source>
</evidence>